<organism evidence="6 7">
    <name type="scientific">Stylophora pistillata</name>
    <name type="common">Smooth cauliflower coral</name>
    <dbReference type="NCBI Taxonomy" id="50429"/>
    <lineage>
        <taxon>Eukaryota</taxon>
        <taxon>Metazoa</taxon>
        <taxon>Cnidaria</taxon>
        <taxon>Anthozoa</taxon>
        <taxon>Hexacorallia</taxon>
        <taxon>Scleractinia</taxon>
        <taxon>Astrocoeniina</taxon>
        <taxon>Pocilloporidae</taxon>
        <taxon>Stylophora</taxon>
    </lineage>
</organism>
<keyword evidence="4" id="KW-0812">Transmembrane</keyword>
<dbReference type="Proteomes" id="UP000225706">
    <property type="component" value="Unassembled WGS sequence"/>
</dbReference>
<dbReference type="GO" id="GO:0000062">
    <property type="term" value="F:fatty-acyl-CoA binding"/>
    <property type="evidence" value="ECO:0007669"/>
    <property type="project" value="InterPro"/>
</dbReference>
<comment type="caution">
    <text evidence="6">The sequence shown here is derived from an EMBL/GenBank/DDBJ whole genome shotgun (WGS) entry which is preliminary data.</text>
</comment>
<dbReference type="AlphaFoldDB" id="A0A2B4RUP0"/>
<sequence>MADCVETRFDAAVNVVRSMPKKGSYKPSYETMLKFYALYKQAKEGQCFESKPGIWEFVNKAKWEAWHGLGKMSKQEAMESYVCELKQVMENLPESEEAADFSEVLKTFYQAVYEGQEEKPPAILKIFEKENVPEKIKAKGKLKSNSHHTLQDKNVLNGYGNTHKVNGTCEEFPCGVNGFPHKDSMDMESQFPHRDSLEISKKASMDLKRRLQFSKAVNPVLIISSDELKECDEEDENDDNDSGIQNGMFEVPPLRPSDTEPTRPKGKSGVVLTSDESEEDEFCDSLDPEHLQELQNGNHVESELPDLDDAFKRVDLTKSKSPNGSPEHATSSTMSESENSDLESGALRFGDLELLTSTPFAKHVTFAMDDTESSTATVVNSDSSRVEPSVTAEECVSEVSPVLENGLGQTSAVGQEYESFQPFDQAPKNPSGILKSHYSVRECGGGDASQQPSGRGHGGRTRQSQGTRTKEGNGDSMILGFKGGSDLFFHPALLCTGSSSGSGVSHPSRRHRRRSDSDSEDELTSDHTSGPDYDSAGDRDEINERILQALERLHQDMKSVLRRLNTMEEAVLSRQDLVARSEQPWWKSYIPSKPLMFLVLWPFIVNIVFYYFRQRKQSSQQR</sequence>
<dbReference type="InterPro" id="IPR035984">
    <property type="entry name" value="Acyl-CoA-binding_sf"/>
</dbReference>
<feature type="coiled-coil region" evidence="2">
    <location>
        <begin position="543"/>
        <end position="570"/>
    </location>
</feature>
<keyword evidence="4" id="KW-1133">Transmembrane helix</keyword>
<keyword evidence="2" id="KW-0175">Coiled coil</keyword>
<feature type="transmembrane region" description="Helical" evidence="4">
    <location>
        <begin position="595"/>
        <end position="612"/>
    </location>
</feature>
<evidence type="ECO:0000256" key="2">
    <source>
        <dbReference type="SAM" id="Coils"/>
    </source>
</evidence>
<proteinExistence type="predicted"/>
<name>A0A2B4RUP0_STYPI</name>
<accession>A0A2B4RUP0</accession>
<evidence type="ECO:0000313" key="6">
    <source>
        <dbReference type="EMBL" id="PFX20028.1"/>
    </source>
</evidence>
<dbReference type="OrthoDB" id="71307at2759"/>
<feature type="region of interest" description="Disordered" evidence="3">
    <location>
        <begin position="498"/>
        <end position="539"/>
    </location>
</feature>
<keyword evidence="7" id="KW-1185">Reference proteome</keyword>
<protein>
    <submittedName>
        <fullName evidence="6">Acyl-CoA-binding domain-containing protein 5</fullName>
    </submittedName>
</protein>
<dbReference type="PROSITE" id="PS51228">
    <property type="entry name" value="ACB_2"/>
    <property type="match status" value="1"/>
</dbReference>
<dbReference type="Pfam" id="PF00887">
    <property type="entry name" value="ACBP"/>
    <property type="match status" value="1"/>
</dbReference>
<dbReference type="EMBL" id="LSMT01000334">
    <property type="protein sequence ID" value="PFX20028.1"/>
    <property type="molecule type" value="Genomic_DNA"/>
</dbReference>
<reference evidence="7" key="1">
    <citation type="journal article" date="2017" name="bioRxiv">
        <title>Comparative analysis of the genomes of Stylophora pistillata and Acropora digitifera provides evidence for extensive differences between species of corals.</title>
        <authorList>
            <person name="Voolstra C.R."/>
            <person name="Li Y."/>
            <person name="Liew Y.J."/>
            <person name="Baumgarten S."/>
            <person name="Zoccola D."/>
            <person name="Flot J.-F."/>
            <person name="Tambutte S."/>
            <person name="Allemand D."/>
            <person name="Aranda M."/>
        </authorList>
    </citation>
    <scope>NUCLEOTIDE SEQUENCE [LARGE SCALE GENOMIC DNA]</scope>
</reference>
<dbReference type="InterPro" id="IPR014352">
    <property type="entry name" value="FERM/acyl-CoA-bd_prot_sf"/>
</dbReference>
<dbReference type="InterPro" id="IPR000582">
    <property type="entry name" value="Acyl-CoA-binding_protein"/>
</dbReference>
<feature type="compositionally biased region" description="Polar residues" evidence="3">
    <location>
        <begin position="319"/>
        <end position="337"/>
    </location>
</feature>
<dbReference type="PANTHER" id="PTHR23310:SF77">
    <property type="entry name" value="LD25952P"/>
    <property type="match status" value="1"/>
</dbReference>
<evidence type="ECO:0000256" key="4">
    <source>
        <dbReference type="SAM" id="Phobius"/>
    </source>
</evidence>
<gene>
    <name evidence="6" type="primary">ACBD5</name>
    <name evidence="6" type="ORF">AWC38_SpisGene15544</name>
</gene>
<dbReference type="SUPFAM" id="SSF47027">
    <property type="entry name" value="Acyl-CoA binding protein"/>
    <property type="match status" value="1"/>
</dbReference>
<feature type="domain" description="ACB" evidence="5">
    <location>
        <begin position="5"/>
        <end position="94"/>
    </location>
</feature>
<evidence type="ECO:0000259" key="5">
    <source>
        <dbReference type="PROSITE" id="PS51228"/>
    </source>
</evidence>
<evidence type="ECO:0000256" key="1">
    <source>
        <dbReference type="ARBA" id="ARBA00023121"/>
    </source>
</evidence>
<feature type="region of interest" description="Disordered" evidence="3">
    <location>
        <begin position="228"/>
        <end position="283"/>
    </location>
</feature>
<dbReference type="Gene3D" id="1.20.80.10">
    <property type="match status" value="1"/>
</dbReference>
<feature type="compositionally biased region" description="Acidic residues" evidence="3">
    <location>
        <begin position="229"/>
        <end position="241"/>
    </location>
</feature>
<dbReference type="PRINTS" id="PR00689">
    <property type="entry name" value="ACOABINDINGP"/>
</dbReference>
<evidence type="ECO:0000313" key="7">
    <source>
        <dbReference type="Proteomes" id="UP000225706"/>
    </source>
</evidence>
<dbReference type="GO" id="GO:0006631">
    <property type="term" value="P:fatty acid metabolic process"/>
    <property type="evidence" value="ECO:0007669"/>
    <property type="project" value="TreeGrafter"/>
</dbReference>
<dbReference type="PANTHER" id="PTHR23310">
    <property type="entry name" value="ACYL-COA-BINDING PROTEIN, ACBP"/>
    <property type="match status" value="1"/>
</dbReference>
<dbReference type="GO" id="GO:0005737">
    <property type="term" value="C:cytoplasm"/>
    <property type="evidence" value="ECO:0007669"/>
    <property type="project" value="TreeGrafter"/>
</dbReference>
<keyword evidence="4" id="KW-0472">Membrane</keyword>
<feature type="region of interest" description="Disordered" evidence="3">
    <location>
        <begin position="316"/>
        <end position="343"/>
    </location>
</feature>
<keyword evidence="1" id="KW-0446">Lipid-binding</keyword>
<evidence type="ECO:0000256" key="3">
    <source>
        <dbReference type="SAM" id="MobiDB-lite"/>
    </source>
</evidence>
<dbReference type="STRING" id="50429.A0A2B4RUP0"/>
<dbReference type="FunFam" id="1.20.80.10:FF:000010">
    <property type="entry name" value="Acyl-CoA-binding domain-containing protein 5"/>
    <property type="match status" value="1"/>
</dbReference>
<feature type="region of interest" description="Disordered" evidence="3">
    <location>
        <begin position="423"/>
        <end position="477"/>
    </location>
</feature>